<keyword evidence="1" id="KW-0732">Signal</keyword>
<reference evidence="2 3" key="1">
    <citation type="journal article" date="2016" name="Mol. Biol. Evol.">
        <title>Comparative Genomics of Early-Diverging Mushroom-Forming Fungi Provides Insights into the Origins of Lignocellulose Decay Capabilities.</title>
        <authorList>
            <person name="Nagy L.G."/>
            <person name="Riley R."/>
            <person name="Tritt A."/>
            <person name="Adam C."/>
            <person name="Daum C."/>
            <person name="Floudas D."/>
            <person name="Sun H."/>
            <person name="Yadav J.S."/>
            <person name="Pangilinan J."/>
            <person name="Larsson K.H."/>
            <person name="Matsuura K."/>
            <person name="Barry K."/>
            <person name="Labutti K."/>
            <person name="Kuo R."/>
            <person name="Ohm R.A."/>
            <person name="Bhattacharya S.S."/>
            <person name="Shirouzu T."/>
            <person name="Yoshinaga Y."/>
            <person name="Martin F.M."/>
            <person name="Grigoriev I.V."/>
            <person name="Hibbett D.S."/>
        </authorList>
    </citation>
    <scope>NUCLEOTIDE SEQUENCE [LARGE SCALE GENOMIC DNA]</scope>
    <source>
        <strain evidence="2 3">HHB12029</strain>
    </source>
</reference>
<evidence type="ECO:0000256" key="1">
    <source>
        <dbReference type="SAM" id="SignalP"/>
    </source>
</evidence>
<name>A0A166MLG5_EXIGL</name>
<dbReference type="Proteomes" id="UP000077266">
    <property type="component" value="Unassembled WGS sequence"/>
</dbReference>
<accession>A0A166MLG5</accession>
<dbReference type="InParanoid" id="A0A166MLG5"/>
<dbReference type="OrthoDB" id="3234199at2759"/>
<dbReference type="AlphaFoldDB" id="A0A166MLG5"/>
<evidence type="ECO:0008006" key="4">
    <source>
        <dbReference type="Google" id="ProtNLM"/>
    </source>
</evidence>
<gene>
    <name evidence="2" type="ORF">EXIGLDRAFT_784223</name>
</gene>
<feature type="chain" id="PRO_5007877442" description="CBM1 domain-containing protein" evidence="1">
    <location>
        <begin position="21"/>
        <end position="62"/>
    </location>
</feature>
<organism evidence="2 3">
    <name type="scientific">Exidia glandulosa HHB12029</name>
    <dbReference type="NCBI Taxonomy" id="1314781"/>
    <lineage>
        <taxon>Eukaryota</taxon>
        <taxon>Fungi</taxon>
        <taxon>Dikarya</taxon>
        <taxon>Basidiomycota</taxon>
        <taxon>Agaricomycotina</taxon>
        <taxon>Agaricomycetes</taxon>
        <taxon>Auriculariales</taxon>
        <taxon>Exidiaceae</taxon>
        <taxon>Exidia</taxon>
    </lineage>
</organism>
<protein>
    <recommendedName>
        <fullName evidence="4">CBM1 domain-containing protein</fullName>
    </recommendedName>
</protein>
<feature type="signal peptide" evidence="1">
    <location>
        <begin position="1"/>
        <end position="20"/>
    </location>
</feature>
<evidence type="ECO:0000313" key="2">
    <source>
        <dbReference type="EMBL" id="KZV78165.1"/>
    </source>
</evidence>
<sequence length="62" mass="6071">MQLKLQIVAVAVTLVATAFASPAPGPAPQPGCIIVSWPDTCPAGMLACNGAGSITLCCPGSC</sequence>
<keyword evidence="3" id="KW-1185">Reference proteome</keyword>
<proteinExistence type="predicted"/>
<evidence type="ECO:0000313" key="3">
    <source>
        <dbReference type="Proteomes" id="UP000077266"/>
    </source>
</evidence>
<dbReference type="EMBL" id="KV427073">
    <property type="protein sequence ID" value="KZV78165.1"/>
    <property type="molecule type" value="Genomic_DNA"/>
</dbReference>